<protein>
    <submittedName>
        <fullName evidence="2">Uncharacterized protein</fullName>
    </submittedName>
</protein>
<dbReference type="AlphaFoldDB" id="A0AA36ALY2"/>
<sequence length="202" mass="22630">MYREYKYTKFLSKIPFQILFQSVKLILKYKSFKFNDLVVNRIQHFKATANAESPLTVHITRKRKVKSTRTKLSSSCCNRGDCTVSIGIIVGKNFVNDRGREEKQERKNDRRSFGNVEKDENKGKDNDNEDTSDCGDEADDNNNNADDSSDDNDDSDGTGGGREDCVCDKVANVIREYNGNEDEDGGDSGSGCGGFDENNDFA</sequence>
<feature type="compositionally biased region" description="Acidic residues" evidence="1">
    <location>
        <begin position="147"/>
        <end position="156"/>
    </location>
</feature>
<feature type="region of interest" description="Disordered" evidence="1">
    <location>
        <begin position="176"/>
        <end position="202"/>
    </location>
</feature>
<reference evidence="2" key="1">
    <citation type="submission" date="2023-08" db="EMBL/GenBank/DDBJ databases">
        <authorList>
            <person name="Alioto T."/>
            <person name="Alioto T."/>
            <person name="Gomez Garrido J."/>
        </authorList>
    </citation>
    <scope>NUCLEOTIDE SEQUENCE</scope>
</reference>
<dbReference type="Proteomes" id="UP001162480">
    <property type="component" value="Chromosome 2"/>
</dbReference>
<keyword evidence="3" id="KW-1185">Reference proteome</keyword>
<gene>
    <name evidence="2" type="ORF">OCTVUL_1B024776</name>
</gene>
<dbReference type="EMBL" id="OX597815">
    <property type="protein sequence ID" value="CAI9717928.1"/>
    <property type="molecule type" value="Genomic_DNA"/>
</dbReference>
<feature type="compositionally biased region" description="Acidic residues" evidence="1">
    <location>
        <begin position="127"/>
        <end position="140"/>
    </location>
</feature>
<organism evidence="2 3">
    <name type="scientific">Octopus vulgaris</name>
    <name type="common">Common octopus</name>
    <dbReference type="NCBI Taxonomy" id="6645"/>
    <lineage>
        <taxon>Eukaryota</taxon>
        <taxon>Metazoa</taxon>
        <taxon>Spiralia</taxon>
        <taxon>Lophotrochozoa</taxon>
        <taxon>Mollusca</taxon>
        <taxon>Cephalopoda</taxon>
        <taxon>Coleoidea</taxon>
        <taxon>Octopodiformes</taxon>
        <taxon>Octopoda</taxon>
        <taxon>Incirrata</taxon>
        <taxon>Octopodidae</taxon>
        <taxon>Octopus</taxon>
    </lineage>
</organism>
<evidence type="ECO:0000313" key="2">
    <source>
        <dbReference type="EMBL" id="CAI9717928.1"/>
    </source>
</evidence>
<feature type="region of interest" description="Disordered" evidence="1">
    <location>
        <begin position="99"/>
        <end position="164"/>
    </location>
</feature>
<proteinExistence type="predicted"/>
<accession>A0AA36ALY2</accession>
<name>A0AA36ALY2_OCTVU</name>
<feature type="compositionally biased region" description="Basic and acidic residues" evidence="1">
    <location>
        <begin position="99"/>
        <end position="126"/>
    </location>
</feature>
<evidence type="ECO:0000256" key="1">
    <source>
        <dbReference type="SAM" id="MobiDB-lite"/>
    </source>
</evidence>
<evidence type="ECO:0000313" key="3">
    <source>
        <dbReference type="Proteomes" id="UP001162480"/>
    </source>
</evidence>